<gene>
    <name evidence="3" type="ORF">CAL28_16090</name>
</gene>
<evidence type="ECO:0000313" key="4">
    <source>
        <dbReference type="Proteomes" id="UP000215767"/>
    </source>
</evidence>
<dbReference type="PIRSF" id="PIRSF017082">
    <property type="entry name" value="YflP"/>
    <property type="match status" value="1"/>
</dbReference>
<dbReference type="PANTHER" id="PTHR42928:SF5">
    <property type="entry name" value="BLR1237 PROTEIN"/>
    <property type="match status" value="1"/>
</dbReference>
<comment type="caution">
    <text evidence="3">The sequence shown here is derived from an EMBL/GenBank/DDBJ whole genome shotgun (WGS) entry which is preliminary data.</text>
</comment>
<sequence>MNIMQRRNALKVLGGLCGAAALPRFALAQPGGYPAGPVTVIVPYGSGGSTDVIARLLVNDVSERLGGKFIVEDKPGAAGNIGTRQVAVSRPDGSTLLYSTATPFCINPYVYRTLPFDPDNDFSAVSRTAKLPLVLVANAGLGIKNAHDFVEYLRTHQKESSFSSYGIGTSSHIAGTIFTKKIGAPGVLHVPYKDMTAMSDLAAGRNTFHIDAWSVVDPLVKAGKLVALAVSSSEPLPWAPQLPTIASVIKSDYEVVTWHAVFAPRKTPTDVVDLLNREFQKTIDKPVVQKTYREQGFLTYPPATPKEIDAFVKADKARWKSYVEMAGITPS</sequence>
<dbReference type="Pfam" id="PF03401">
    <property type="entry name" value="TctC"/>
    <property type="match status" value="1"/>
</dbReference>
<dbReference type="AlphaFoldDB" id="A0A261UG35"/>
<dbReference type="OrthoDB" id="8626215at2"/>
<protein>
    <recommendedName>
        <fullName evidence="5">ABC transporter substrate-binding protein</fullName>
    </recommendedName>
</protein>
<evidence type="ECO:0000256" key="2">
    <source>
        <dbReference type="SAM" id="SignalP"/>
    </source>
</evidence>
<name>A0A261UG35_9BORD</name>
<evidence type="ECO:0008006" key="5">
    <source>
        <dbReference type="Google" id="ProtNLM"/>
    </source>
</evidence>
<dbReference type="CDD" id="cd07012">
    <property type="entry name" value="PBP2_Bug_TTT"/>
    <property type="match status" value="1"/>
</dbReference>
<dbReference type="Proteomes" id="UP000215767">
    <property type="component" value="Unassembled WGS sequence"/>
</dbReference>
<dbReference type="Gene3D" id="3.40.190.10">
    <property type="entry name" value="Periplasmic binding protein-like II"/>
    <property type="match status" value="1"/>
</dbReference>
<dbReference type="PANTHER" id="PTHR42928">
    <property type="entry name" value="TRICARBOXYLATE-BINDING PROTEIN"/>
    <property type="match status" value="1"/>
</dbReference>
<dbReference type="RefSeq" id="WP_094842292.1">
    <property type="nucleotide sequence ID" value="NZ_NEVS01000004.1"/>
</dbReference>
<dbReference type="InterPro" id="IPR006311">
    <property type="entry name" value="TAT_signal"/>
</dbReference>
<dbReference type="EMBL" id="NEVS01000004">
    <property type="protein sequence ID" value="OZI60886.1"/>
    <property type="molecule type" value="Genomic_DNA"/>
</dbReference>
<evidence type="ECO:0000313" key="3">
    <source>
        <dbReference type="EMBL" id="OZI60886.1"/>
    </source>
</evidence>
<dbReference type="PROSITE" id="PS51318">
    <property type="entry name" value="TAT"/>
    <property type="match status" value="1"/>
</dbReference>
<organism evidence="3 4">
    <name type="scientific">Bordetella genomosp. 11</name>
    <dbReference type="NCBI Taxonomy" id="1416808"/>
    <lineage>
        <taxon>Bacteria</taxon>
        <taxon>Pseudomonadati</taxon>
        <taxon>Pseudomonadota</taxon>
        <taxon>Betaproteobacteria</taxon>
        <taxon>Burkholderiales</taxon>
        <taxon>Alcaligenaceae</taxon>
        <taxon>Bordetella</taxon>
    </lineage>
</organism>
<feature type="chain" id="PRO_5013215399" description="ABC transporter substrate-binding protein" evidence="2">
    <location>
        <begin position="29"/>
        <end position="331"/>
    </location>
</feature>
<comment type="similarity">
    <text evidence="1">Belongs to the UPF0065 (bug) family.</text>
</comment>
<reference evidence="4" key="1">
    <citation type="submission" date="2017-05" db="EMBL/GenBank/DDBJ databases">
        <title>Complete and WGS of Bordetella genogroups.</title>
        <authorList>
            <person name="Spilker T."/>
            <person name="Lipuma J."/>
        </authorList>
    </citation>
    <scope>NUCLEOTIDE SEQUENCE [LARGE SCALE GENOMIC DNA]</scope>
    <source>
        <strain evidence="4">AU8856</strain>
    </source>
</reference>
<dbReference type="Gene3D" id="3.40.190.150">
    <property type="entry name" value="Bordetella uptake gene, domain 1"/>
    <property type="match status" value="1"/>
</dbReference>
<keyword evidence="2" id="KW-0732">Signal</keyword>
<proteinExistence type="inferred from homology"/>
<accession>A0A261UG35</accession>
<feature type="signal peptide" evidence="2">
    <location>
        <begin position="1"/>
        <end position="28"/>
    </location>
</feature>
<dbReference type="SUPFAM" id="SSF53850">
    <property type="entry name" value="Periplasmic binding protein-like II"/>
    <property type="match status" value="1"/>
</dbReference>
<evidence type="ECO:0000256" key="1">
    <source>
        <dbReference type="ARBA" id="ARBA00006987"/>
    </source>
</evidence>
<dbReference type="InterPro" id="IPR042100">
    <property type="entry name" value="Bug_dom1"/>
</dbReference>
<keyword evidence="4" id="KW-1185">Reference proteome</keyword>
<dbReference type="InterPro" id="IPR005064">
    <property type="entry name" value="BUG"/>
</dbReference>